<keyword evidence="6" id="KW-0493">Microtubule</keyword>
<dbReference type="SUPFAM" id="SSF52540">
    <property type="entry name" value="P-loop containing nucleoside triphosphate hydrolases"/>
    <property type="match status" value="2"/>
</dbReference>
<comment type="subcellular location">
    <subcellularLocation>
        <location evidence="1">Cytoplasm</location>
        <location evidence="1">Cytoskeleton</location>
    </subcellularLocation>
</comment>
<organism evidence="9">
    <name type="scientific">Timema douglasi</name>
    <name type="common">Walking stick</name>
    <dbReference type="NCBI Taxonomy" id="61478"/>
    <lineage>
        <taxon>Eukaryota</taxon>
        <taxon>Metazoa</taxon>
        <taxon>Ecdysozoa</taxon>
        <taxon>Arthropoda</taxon>
        <taxon>Hexapoda</taxon>
        <taxon>Insecta</taxon>
        <taxon>Pterygota</taxon>
        <taxon>Neoptera</taxon>
        <taxon>Polyneoptera</taxon>
        <taxon>Phasmatodea</taxon>
        <taxon>Timematodea</taxon>
        <taxon>Timematoidea</taxon>
        <taxon>Timematidae</taxon>
        <taxon>Timema</taxon>
    </lineage>
</organism>
<dbReference type="InterPro" id="IPR036961">
    <property type="entry name" value="Kinesin_motor_dom_sf"/>
</dbReference>
<dbReference type="GO" id="GO:0005524">
    <property type="term" value="F:ATP binding"/>
    <property type="evidence" value="ECO:0007669"/>
    <property type="project" value="UniProtKB-UniRule"/>
</dbReference>
<dbReference type="GO" id="GO:0008017">
    <property type="term" value="F:microtubule binding"/>
    <property type="evidence" value="ECO:0007669"/>
    <property type="project" value="InterPro"/>
</dbReference>
<dbReference type="PANTHER" id="PTHR47968">
    <property type="entry name" value="CENTROMERE PROTEIN E"/>
    <property type="match status" value="1"/>
</dbReference>
<accession>A0A7R8ZCK6</accession>
<evidence type="ECO:0000256" key="1">
    <source>
        <dbReference type="ARBA" id="ARBA00004245"/>
    </source>
</evidence>
<dbReference type="InterPro" id="IPR027640">
    <property type="entry name" value="Kinesin-like_fam"/>
</dbReference>
<reference evidence="9" key="1">
    <citation type="submission" date="2020-11" db="EMBL/GenBank/DDBJ databases">
        <authorList>
            <person name="Tran Van P."/>
        </authorList>
    </citation>
    <scope>NUCLEOTIDE SEQUENCE</scope>
</reference>
<evidence type="ECO:0000256" key="3">
    <source>
        <dbReference type="ARBA" id="ARBA00022840"/>
    </source>
</evidence>
<dbReference type="PROSITE" id="PS00411">
    <property type="entry name" value="KINESIN_MOTOR_1"/>
    <property type="match status" value="1"/>
</dbReference>
<keyword evidence="4" id="KW-0963">Cytoplasm</keyword>
<dbReference type="InterPro" id="IPR027417">
    <property type="entry name" value="P-loop_NTPase"/>
</dbReference>
<protein>
    <recommendedName>
        <fullName evidence="6">Kinesin-like protein</fullName>
    </recommendedName>
</protein>
<feature type="binding site" evidence="5">
    <location>
        <begin position="239"/>
        <end position="246"/>
    </location>
    <ligand>
        <name>ATP</name>
        <dbReference type="ChEBI" id="CHEBI:30616"/>
    </ligand>
</feature>
<keyword evidence="2 5" id="KW-0547">Nucleotide-binding</keyword>
<evidence type="ECO:0000256" key="7">
    <source>
        <dbReference type="SAM" id="MobiDB-lite"/>
    </source>
</evidence>
<dbReference type="PRINTS" id="PR00380">
    <property type="entry name" value="KINESINHEAVY"/>
</dbReference>
<dbReference type="InterPro" id="IPR001752">
    <property type="entry name" value="Kinesin_motor_dom"/>
</dbReference>
<dbReference type="GO" id="GO:0000278">
    <property type="term" value="P:mitotic cell cycle"/>
    <property type="evidence" value="ECO:0007669"/>
    <property type="project" value="TreeGrafter"/>
</dbReference>
<dbReference type="EMBL" id="OA568353">
    <property type="protein sequence ID" value="CAD7201428.1"/>
    <property type="molecule type" value="Genomic_DNA"/>
</dbReference>
<dbReference type="PANTHER" id="PTHR47968:SF50">
    <property type="entry name" value="KINESIN-LIKE PROTEIN"/>
    <property type="match status" value="1"/>
</dbReference>
<name>A0A7R8ZCK6_TIMDO</name>
<dbReference type="CDD" id="cd01371">
    <property type="entry name" value="KISc_KIF3"/>
    <property type="match status" value="1"/>
</dbReference>
<dbReference type="PROSITE" id="PS50067">
    <property type="entry name" value="KINESIN_MOTOR_2"/>
    <property type="match status" value="1"/>
</dbReference>
<feature type="compositionally biased region" description="Basic and acidic residues" evidence="7">
    <location>
        <begin position="648"/>
        <end position="670"/>
    </location>
</feature>
<dbReference type="Gene3D" id="3.40.850.10">
    <property type="entry name" value="Kinesin motor domain"/>
    <property type="match status" value="2"/>
</dbReference>
<evidence type="ECO:0000256" key="5">
    <source>
        <dbReference type="PROSITE-ProRule" id="PRU00283"/>
    </source>
</evidence>
<evidence type="ECO:0000259" key="8">
    <source>
        <dbReference type="PROSITE" id="PS50067"/>
    </source>
</evidence>
<evidence type="ECO:0000256" key="6">
    <source>
        <dbReference type="RuleBase" id="RU000394"/>
    </source>
</evidence>
<feature type="domain" description="Kinesin motor" evidence="8">
    <location>
        <begin position="152"/>
        <end position="545"/>
    </location>
</feature>
<comment type="similarity">
    <text evidence="5 6">Belongs to the TRAFAC class myosin-kinesin ATPase superfamily. Kinesin family.</text>
</comment>
<dbReference type="GO" id="GO:0005874">
    <property type="term" value="C:microtubule"/>
    <property type="evidence" value="ECO:0007669"/>
    <property type="project" value="UniProtKB-KW"/>
</dbReference>
<feature type="region of interest" description="Disordered" evidence="7">
    <location>
        <begin position="573"/>
        <end position="670"/>
    </location>
</feature>
<evidence type="ECO:0000256" key="4">
    <source>
        <dbReference type="ARBA" id="ARBA00023212"/>
    </source>
</evidence>
<dbReference type="InterPro" id="IPR019821">
    <property type="entry name" value="Kinesin_motor_CS"/>
</dbReference>
<dbReference type="GO" id="GO:0003777">
    <property type="term" value="F:microtubule motor activity"/>
    <property type="evidence" value="ECO:0007669"/>
    <property type="project" value="InterPro"/>
</dbReference>
<gene>
    <name evidence="9" type="ORF">TDIB3V08_LOCUS7627</name>
</gene>
<keyword evidence="5 6" id="KW-0505">Motor protein</keyword>
<dbReference type="Pfam" id="PF00225">
    <property type="entry name" value="Kinesin"/>
    <property type="match status" value="2"/>
</dbReference>
<evidence type="ECO:0000256" key="2">
    <source>
        <dbReference type="ARBA" id="ARBA00022741"/>
    </source>
</evidence>
<proteinExistence type="inferred from homology"/>
<keyword evidence="3 5" id="KW-0067">ATP-binding</keyword>
<dbReference type="GO" id="GO:0007018">
    <property type="term" value="P:microtubule-based movement"/>
    <property type="evidence" value="ECO:0007669"/>
    <property type="project" value="InterPro"/>
</dbReference>
<dbReference type="SMART" id="SM00129">
    <property type="entry name" value="KISc"/>
    <property type="match status" value="1"/>
</dbReference>
<evidence type="ECO:0000313" key="9">
    <source>
        <dbReference type="EMBL" id="CAD7201428.1"/>
    </source>
</evidence>
<keyword evidence="4" id="KW-0206">Cytoskeleton</keyword>
<dbReference type="AlphaFoldDB" id="A0A7R8ZCK6"/>
<sequence>MPHQIALVTESFSVVGVEDPVVETGSWFVDVLMWSSETTCTCTRRRLKTDLPEARWVSAGMEAVLVMSGSGCFPRRCLMAVDNSVGVSLQLLACPKCLLITAGRAGETTLLVFKAACASRARTLLLCPSNPRESSCRYFQLSSVKDEGEVENVRVVVRVRPMSAREREAGYRQIMQVDTVNNSVCVENPQAADGEPPKMFTFDSVFDMDSRQVDVYNETARPIVDKVLMGYNGTILAYGQTGTGKTFTMAGICSEPELKGIIPNSFAHIFGYIAKADDHRKYVPVNLFFGWFLVRVAHIEIYNEEVRDLLGKDQSARLEVKERPDIGVYIKDLSGYVVNNADDMERIMTLGNKNRMVGATAMNETSSRSHAIFTITIENGDVGEDGKQHIKMGKLHLVDLAGSERQSKTGATGLRLKEATKINLSLSTSQCYPLFLTVSCRAQSVRARPGPQGSERQSKTGATGLRLKEATKINLSLSTLGNVISALVDGKSTHIPYRNSKLTRLLQDSLGGNSKTVMCANIGPADYNYDETISTLRYANRAKNIKNRARVNEDPKDALLRQFQSEIQELRKQLDDAGLPPHVNGDAAERESESSDDGSSDSETLRGKKKKPSSINNHLMTMDQLNDGEDTADEYKENKEAEEVDEEKELKEMEDKEKHEVELKKTQTEHEELREKLSNLEKKILVGGENLLEKAQLQEQLLEASARELEQRKKREEQLRQELQEKEAELVDIEERYSSLQEEANSSARVSQHAELVDIEERYTSLQEEANSSARVFQHAELVDIEERYSSLQEEAIGKTKKLKKVFGLLMSAKAELADLQHEHQREMEGLLDSVRSLTRELKLQEMIIDSFIPLHYQDKLEQYMHWNEDIGEWQLKCVAYTGNNMRKQLPLHSASHGKEYQPPDMSHVYLTYSSERAATARASRKGKSAGQGPRPSSYR</sequence>
<feature type="region of interest" description="Disordered" evidence="7">
    <location>
        <begin position="920"/>
        <end position="940"/>
    </location>
</feature>